<dbReference type="InterPro" id="IPR000286">
    <property type="entry name" value="HDACs"/>
</dbReference>
<comment type="caution">
    <text evidence="4">The sequence shown here is derived from an EMBL/GenBank/DDBJ whole genome shotgun (WGS) entry which is preliminary data.</text>
</comment>
<protein>
    <submittedName>
        <fullName evidence="4">Histone deacetylase</fullName>
    </submittedName>
</protein>
<evidence type="ECO:0000256" key="1">
    <source>
        <dbReference type="ARBA" id="ARBA00005947"/>
    </source>
</evidence>
<dbReference type="Pfam" id="PF00850">
    <property type="entry name" value="Hist_deacetyl"/>
    <property type="match status" value="1"/>
</dbReference>
<name>A0A2M9XCT0_9LEPT</name>
<dbReference type="PANTHER" id="PTHR10625:SF19">
    <property type="entry name" value="HISTONE DEACETYLASE 12"/>
    <property type="match status" value="1"/>
</dbReference>
<keyword evidence="2" id="KW-0378">Hydrolase</keyword>
<evidence type="ECO:0000259" key="3">
    <source>
        <dbReference type="Pfam" id="PF00850"/>
    </source>
</evidence>
<evidence type="ECO:0000313" key="4">
    <source>
        <dbReference type="EMBL" id="PJZ25506.1"/>
    </source>
</evidence>
<dbReference type="PANTHER" id="PTHR10625">
    <property type="entry name" value="HISTONE DEACETYLASE HDAC1-RELATED"/>
    <property type="match status" value="1"/>
</dbReference>
<dbReference type="InterPro" id="IPR037138">
    <property type="entry name" value="His_deacetylse_dom_sf"/>
</dbReference>
<proteinExistence type="inferred from homology"/>
<dbReference type="Gene3D" id="3.40.800.20">
    <property type="entry name" value="Histone deacetylase domain"/>
    <property type="match status" value="1"/>
</dbReference>
<feature type="domain" description="Histone deacetylase" evidence="3">
    <location>
        <begin position="56"/>
        <end position="316"/>
    </location>
</feature>
<dbReference type="PRINTS" id="PR01270">
    <property type="entry name" value="HDASUPER"/>
</dbReference>
<gene>
    <name evidence="4" type="ORF">CH357_11370</name>
</gene>
<dbReference type="GO" id="GO:0016787">
    <property type="term" value="F:hydrolase activity"/>
    <property type="evidence" value="ECO:0007669"/>
    <property type="project" value="UniProtKB-KW"/>
</dbReference>
<dbReference type="InterPro" id="IPR023801">
    <property type="entry name" value="His_deacetylse_dom"/>
</dbReference>
<reference evidence="4 5" key="1">
    <citation type="submission" date="2017-07" db="EMBL/GenBank/DDBJ databases">
        <title>Leptospira spp. isolated from tropical soils.</title>
        <authorList>
            <person name="Thibeaux R."/>
            <person name="Iraola G."/>
            <person name="Ferres I."/>
            <person name="Bierque E."/>
            <person name="Girault D."/>
            <person name="Soupe-Gilbert M.-E."/>
            <person name="Picardeau M."/>
            <person name="Goarant C."/>
        </authorList>
    </citation>
    <scope>NUCLEOTIDE SEQUENCE [LARGE SCALE GENOMIC DNA]</scope>
    <source>
        <strain evidence="4 5">MCA1-C-A1</strain>
    </source>
</reference>
<dbReference type="InterPro" id="IPR044150">
    <property type="entry name" value="HDAC_classIV"/>
</dbReference>
<dbReference type="Proteomes" id="UP000232196">
    <property type="component" value="Unassembled WGS sequence"/>
</dbReference>
<keyword evidence="5" id="KW-1185">Reference proteome</keyword>
<evidence type="ECO:0000313" key="5">
    <source>
        <dbReference type="Proteomes" id="UP000232196"/>
    </source>
</evidence>
<dbReference type="InterPro" id="IPR023696">
    <property type="entry name" value="Ureohydrolase_dom_sf"/>
</dbReference>
<dbReference type="GO" id="GO:0004407">
    <property type="term" value="F:histone deacetylase activity"/>
    <property type="evidence" value="ECO:0007669"/>
    <property type="project" value="InterPro"/>
</dbReference>
<dbReference type="OrthoDB" id="9808367at2"/>
<dbReference type="CDD" id="cd09993">
    <property type="entry name" value="HDAC_classIV"/>
    <property type="match status" value="1"/>
</dbReference>
<sequence length="335" mass="38195">MGTSENLDVFKNAISFFTGRNGRVSLGKKRHTQLRQLLERLALVYHPEYNMDLGPHVFPARKYAMIYNQVKEDPKLSSLPALQPAPVGAEELSLVHTPEFISDFMNLRYTDRTMYSELPLNQTMVRSFCLGVGGTILATEMTENYKYVYHIGGGFHHSMPDRAEGFCYLNDAAIAAKLYLQKHPERKVLFIDLDLHQGNGNARIFHGDRSVWTFSMHQEDLYPKKEESNLDIPLDKGTGDKAYLTRLQEGLEKIQREFKPDLIYYFAGADPFEDDSLGDLKLTFDGLKARDKMVKTFADSLEIPVVVMPAGGYARNFHDTVRIHFNTIRVFASLI</sequence>
<dbReference type="EMBL" id="NPDN01000005">
    <property type="protein sequence ID" value="PJZ25506.1"/>
    <property type="molecule type" value="Genomic_DNA"/>
</dbReference>
<evidence type="ECO:0000256" key="2">
    <source>
        <dbReference type="ARBA" id="ARBA00022801"/>
    </source>
</evidence>
<accession>A0A2M9XCT0</accession>
<comment type="similarity">
    <text evidence="1">Belongs to the histone deacetylase family.</text>
</comment>
<dbReference type="AlphaFoldDB" id="A0A2M9XCT0"/>
<organism evidence="4 5">
    <name type="scientific">Leptospira hartskeerlii</name>
    <dbReference type="NCBI Taxonomy" id="2023177"/>
    <lineage>
        <taxon>Bacteria</taxon>
        <taxon>Pseudomonadati</taxon>
        <taxon>Spirochaetota</taxon>
        <taxon>Spirochaetia</taxon>
        <taxon>Leptospirales</taxon>
        <taxon>Leptospiraceae</taxon>
        <taxon>Leptospira</taxon>
    </lineage>
</organism>
<dbReference type="SUPFAM" id="SSF52768">
    <property type="entry name" value="Arginase/deacetylase"/>
    <property type="match status" value="1"/>
</dbReference>
<dbReference type="GO" id="GO:0040029">
    <property type="term" value="P:epigenetic regulation of gene expression"/>
    <property type="evidence" value="ECO:0007669"/>
    <property type="project" value="TreeGrafter"/>
</dbReference>